<evidence type="ECO:0000256" key="2">
    <source>
        <dbReference type="ARBA" id="ARBA00022898"/>
    </source>
</evidence>
<dbReference type="STRING" id="114686.BM536_008010"/>
<dbReference type="PANTHER" id="PTHR43094">
    <property type="entry name" value="AMINOTRANSFERASE"/>
    <property type="match status" value="1"/>
</dbReference>
<dbReference type="PANTHER" id="PTHR43094:SF1">
    <property type="entry name" value="AMINOTRANSFERASE CLASS-III"/>
    <property type="match status" value="1"/>
</dbReference>
<dbReference type="InterPro" id="IPR015421">
    <property type="entry name" value="PyrdxlP-dep_Trfase_major"/>
</dbReference>
<evidence type="ECO:0000313" key="5">
    <source>
        <dbReference type="Proteomes" id="UP000184286"/>
    </source>
</evidence>
<dbReference type="RefSeq" id="WP_094102749.1">
    <property type="nucleotide sequence ID" value="NZ_MPOH02000009.1"/>
</dbReference>
<sequence length="425" mass="45097">MLPTVSHGDGLHVYDTDGREYLDGCSGAINTNLGHGLTEITSRMHQQLDAISFAYRTQFTSEPLERLSGLLTDLAPGSLGNPLYCNSGSEAIEMALRLTTVFHAQAYRPFKCTVLTEEPSYHGMTAGALGASGHPLRKHNLTPLLANQATVAKVRPRHGEMRADVEQWERAIDEVRAQNLAAVIVEPVGGASSGAVPCDPAVLRRLRELADRDGFLLIADEVMTGLGRTGAWFGCDHAGVVPDVMVLGKGMTAGYAPLSAVLVRDEIAAAFDKPLGSVLFGHTMAGAPLAAAAGLATVEYLKEHDIPARAERSGRHLRALLDGVAARHAVVRDVRGRGLQFALGLHADPDRSPGVAHDLVRAARDNGLLLYPSGVNALTESVMVAPPLNSTEAELEELTVRLDRSLAALTPAPVAQVHELAAAAR</sequence>
<dbReference type="Gene3D" id="3.40.640.10">
    <property type="entry name" value="Type I PLP-dependent aspartate aminotransferase-like (Major domain)"/>
    <property type="match status" value="1"/>
</dbReference>
<dbReference type="GO" id="GO:0008483">
    <property type="term" value="F:transaminase activity"/>
    <property type="evidence" value="ECO:0007669"/>
    <property type="project" value="InterPro"/>
</dbReference>
<evidence type="ECO:0008006" key="6">
    <source>
        <dbReference type="Google" id="ProtNLM"/>
    </source>
</evidence>
<reference evidence="4 5" key="2">
    <citation type="submission" date="2017-02" db="EMBL/GenBank/DDBJ databases">
        <title>Draft genome sequence of Streptomyces phaeoluteigriseus type strain DSM41896.</title>
        <authorList>
            <person name="Salih T.S."/>
            <person name="Algora Gallardo L."/>
            <person name="Melo Santos T."/>
            <person name="Filgueira Martinez S."/>
            <person name="Herron P.R."/>
        </authorList>
    </citation>
    <scope>NUCLEOTIDE SEQUENCE [LARGE SCALE GENOMIC DNA]</scope>
    <source>
        <strain evidence="4 5">DSM 41896</strain>
    </source>
</reference>
<dbReference type="InterPro" id="IPR015424">
    <property type="entry name" value="PyrdxlP-dep_Trfase"/>
</dbReference>
<evidence type="ECO:0000313" key="4">
    <source>
        <dbReference type="EMBL" id="OQD56244.1"/>
    </source>
</evidence>
<comment type="similarity">
    <text evidence="1 3">Belongs to the class-III pyridoxal-phosphate-dependent aminotransferase family.</text>
</comment>
<dbReference type="InterPro" id="IPR049704">
    <property type="entry name" value="Aminotrans_3_PPA_site"/>
</dbReference>
<dbReference type="SUPFAM" id="SSF53383">
    <property type="entry name" value="PLP-dependent transferases"/>
    <property type="match status" value="1"/>
</dbReference>
<dbReference type="GO" id="GO:0030170">
    <property type="term" value="F:pyridoxal phosphate binding"/>
    <property type="evidence" value="ECO:0007669"/>
    <property type="project" value="InterPro"/>
</dbReference>
<dbReference type="Proteomes" id="UP000184286">
    <property type="component" value="Unassembled WGS sequence"/>
</dbReference>
<evidence type="ECO:0000256" key="1">
    <source>
        <dbReference type="ARBA" id="ARBA00008954"/>
    </source>
</evidence>
<reference evidence="5" key="1">
    <citation type="submission" date="2016-11" db="EMBL/GenBank/DDBJ databases">
        <authorList>
            <person name="Schniete J.K."/>
            <person name="Salih T."/>
            <person name="Algora Gallardo L."/>
            <person name="Martinez Fernandez S."/>
            <person name="Herron P.R."/>
        </authorList>
    </citation>
    <scope>NUCLEOTIDE SEQUENCE [LARGE SCALE GENOMIC DNA]</scope>
    <source>
        <strain evidence="5">DSM 41896</strain>
    </source>
</reference>
<dbReference type="PROSITE" id="PS00600">
    <property type="entry name" value="AA_TRANSFER_CLASS_3"/>
    <property type="match status" value="1"/>
</dbReference>
<dbReference type="InterPro" id="IPR015422">
    <property type="entry name" value="PyrdxlP-dep_Trfase_small"/>
</dbReference>
<dbReference type="PIRSF" id="PIRSF000521">
    <property type="entry name" value="Transaminase_4ab_Lys_Orn"/>
    <property type="match status" value="1"/>
</dbReference>
<gene>
    <name evidence="4" type="ORF">BM536_008010</name>
</gene>
<dbReference type="OrthoDB" id="4510254at2"/>
<dbReference type="EMBL" id="MPOH02000009">
    <property type="protein sequence ID" value="OQD56244.1"/>
    <property type="molecule type" value="Genomic_DNA"/>
</dbReference>
<comment type="caution">
    <text evidence="4">The sequence shown here is derived from an EMBL/GenBank/DDBJ whole genome shotgun (WGS) entry which is preliminary data.</text>
</comment>
<dbReference type="Gene3D" id="3.90.1150.10">
    <property type="entry name" value="Aspartate Aminotransferase, domain 1"/>
    <property type="match status" value="1"/>
</dbReference>
<dbReference type="Pfam" id="PF00202">
    <property type="entry name" value="Aminotran_3"/>
    <property type="match status" value="1"/>
</dbReference>
<proteinExistence type="inferred from homology"/>
<keyword evidence="2 3" id="KW-0663">Pyridoxal phosphate</keyword>
<dbReference type="AlphaFoldDB" id="A0A1V6MUV0"/>
<protein>
    <recommendedName>
        <fullName evidence="6">Aspartate aminotransferase family protein</fullName>
    </recommendedName>
</protein>
<name>A0A1V6MUV0_9ACTN</name>
<organism evidence="4 5">
    <name type="scientific">Streptomyces phaeoluteigriseus</name>
    <dbReference type="NCBI Taxonomy" id="114686"/>
    <lineage>
        <taxon>Bacteria</taxon>
        <taxon>Bacillati</taxon>
        <taxon>Actinomycetota</taxon>
        <taxon>Actinomycetes</taxon>
        <taxon>Kitasatosporales</taxon>
        <taxon>Streptomycetaceae</taxon>
        <taxon>Streptomyces</taxon>
        <taxon>Streptomyces aurantiacus group</taxon>
    </lineage>
</organism>
<accession>A0A1V6MUV0</accession>
<dbReference type="CDD" id="cd00610">
    <property type="entry name" value="OAT_like"/>
    <property type="match status" value="1"/>
</dbReference>
<evidence type="ECO:0000256" key="3">
    <source>
        <dbReference type="RuleBase" id="RU003560"/>
    </source>
</evidence>
<dbReference type="InterPro" id="IPR005814">
    <property type="entry name" value="Aminotrans_3"/>
</dbReference>